<feature type="non-terminal residue" evidence="3">
    <location>
        <position position="1"/>
    </location>
</feature>
<dbReference type="Gene3D" id="1.10.443.10">
    <property type="entry name" value="Intergrase catalytic core"/>
    <property type="match status" value="1"/>
</dbReference>
<dbReference type="EMBL" id="CAJNIZ010046184">
    <property type="protein sequence ID" value="CAE7742315.1"/>
    <property type="molecule type" value="Genomic_DNA"/>
</dbReference>
<dbReference type="GO" id="GO:0006310">
    <property type="term" value="P:DNA recombination"/>
    <property type="evidence" value="ECO:0007669"/>
    <property type="project" value="UniProtKB-KW"/>
</dbReference>
<evidence type="ECO:0000256" key="1">
    <source>
        <dbReference type="ARBA" id="ARBA00023172"/>
    </source>
</evidence>
<organism evidence="3 4">
    <name type="scientific">Symbiodinium pilosum</name>
    <name type="common">Dinoflagellate</name>
    <dbReference type="NCBI Taxonomy" id="2952"/>
    <lineage>
        <taxon>Eukaryota</taxon>
        <taxon>Sar</taxon>
        <taxon>Alveolata</taxon>
        <taxon>Dinophyceae</taxon>
        <taxon>Suessiales</taxon>
        <taxon>Symbiodiniaceae</taxon>
        <taxon>Symbiodinium</taxon>
    </lineage>
</organism>
<sequence>VMHVQLRCRFQESQPLHNKPWLLDLPQGCSCPASAPHFVIEGTFAKASVVAFDARCKSSAVAVFGEAPVPGQSVASYSARYPIALMQRMAAGSLAASRGGGCSLPLSAQFCSLALASELAASELEPGPSRCFHEDPEWIGELVDSLCFKEVLRYKFRRPGHINVLEARMYKTFLKHAAKHRPCSRVLGLLDSRVTLGAAAKGRSSSPALCRVLQGSLPYLLGGGLYNGNLHVYSGQNRSDGPSRGRPVDAPTKGLPLWYSDLLVARPIGFLLWAVSIARALLCARALVIPMVCGLCAFTCSAPALDGECANGVRDGLGPLHLTHGPEPVYPADPYLFVYAVTAVQDTCPAFRTQLTPAWQVDNKWQHAEPGECQPVMSAPIVEAMVAVALAWQWPRFASTLLIGFLCMLHPSEYLNLTRGDLILPADALSSDRIAYVHVRNPKTARFARRQHCRLEDVSVLRLLESLFGSLHFDSKIYPGSKATFRSQWNAIMKQLGVPYKKLDKGVTPGVLRGSGATYLYLETEDLSRVAWRGRWARQKTVEFYLQEVAAQVILQRLPEACRQKIIALRPLAAKLVQLYTNRPATPANLGQLTNNKSSQATKRPATPANLGQLTNNKSSQATKRTLQQQLLSDYIEPGLVEAERAELVDESAQRQQAEACCKRLAQALQGAITLICDELQLSSLF</sequence>
<dbReference type="OrthoDB" id="441335at2759"/>
<dbReference type="AlphaFoldDB" id="A0A812XLK4"/>
<gene>
    <name evidence="3" type="ORF">SPIL2461_LOCUS21379</name>
</gene>
<dbReference type="SUPFAM" id="SSF56349">
    <property type="entry name" value="DNA breaking-rejoining enzymes"/>
    <property type="match status" value="1"/>
</dbReference>
<proteinExistence type="predicted"/>
<name>A0A812XLK4_SYMPI</name>
<reference evidence="3" key="1">
    <citation type="submission" date="2021-02" db="EMBL/GenBank/DDBJ databases">
        <authorList>
            <person name="Dougan E. K."/>
            <person name="Rhodes N."/>
            <person name="Thang M."/>
            <person name="Chan C."/>
        </authorList>
    </citation>
    <scope>NUCLEOTIDE SEQUENCE</scope>
</reference>
<protein>
    <submittedName>
        <fullName evidence="3">Uncharacterized protein</fullName>
    </submittedName>
</protein>
<keyword evidence="1" id="KW-0233">DNA recombination</keyword>
<keyword evidence="4" id="KW-1185">Reference proteome</keyword>
<feature type="compositionally biased region" description="Polar residues" evidence="2">
    <location>
        <begin position="588"/>
        <end position="602"/>
    </location>
</feature>
<evidence type="ECO:0000313" key="3">
    <source>
        <dbReference type="EMBL" id="CAE7742315.1"/>
    </source>
</evidence>
<accession>A0A812XLK4</accession>
<comment type="caution">
    <text evidence="3">The sequence shown here is derived from an EMBL/GenBank/DDBJ whole genome shotgun (WGS) entry which is preliminary data.</text>
</comment>
<dbReference type="GO" id="GO:0015074">
    <property type="term" value="P:DNA integration"/>
    <property type="evidence" value="ECO:0007669"/>
    <property type="project" value="InterPro"/>
</dbReference>
<dbReference type="InterPro" id="IPR013762">
    <property type="entry name" value="Integrase-like_cat_sf"/>
</dbReference>
<dbReference type="Proteomes" id="UP000649617">
    <property type="component" value="Unassembled WGS sequence"/>
</dbReference>
<dbReference type="GO" id="GO:0003677">
    <property type="term" value="F:DNA binding"/>
    <property type="evidence" value="ECO:0007669"/>
    <property type="project" value="InterPro"/>
</dbReference>
<feature type="region of interest" description="Disordered" evidence="2">
    <location>
        <begin position="588"/>
        <end position="623"/>
    </location>
</feature>
<evidence type="ECO:0000256" key="2">
    <source>
        <dbReference type="SAM" id="MobiDB-lite"/>
    </source>
</evidence>
<evidence type="ECO:0000313" key="4">
    <source>
        <dbReference type="Proteomes" id="UP000649617"/>
    </source>
</evidence>
<dbReference type="InterPro" id="IPR011010">
    <property type="entry name" value="DNA_brk_join_enz"/>
</dbReference>
<feature type="compositionally biased region" description="Polar residues" evidence="2">
    <location>
        <begin position="610"/>
        <end position="623"/>
    </location>
</feature>